<feature type="coiled-coil region" evidence="1">
    <location>
        <begin position="1758"/>
        <end position="1858"/>
    </location>
</feature>
<evidence type="ECO:0000256" key="2">
    <source>
        <dbReference type="SAM" id="MobiDB-lite"/>
    </source>
</evidence>
<feature type="region of interest" description="Disordered" evidence="2">
    <location>
        <begin position="2048"/>
        <end position="2134"/>
    </location>
</feature>
<sequence>MSSQEFSMPSHERDASRDQELVLRRQSVPMWDSSDPERAPPPLPMNPGSSSPTTKSNISPNIQAVAANFAEKARDNAPSPYTMNPMPQKPSSPEKSLIKGHYHKRMQSLQNTDTRSEFLNYLEKKSPERPQRASMVELGSKQQDKSSTKSGDSTSNKHDTDKDRDIPNYFISNRYLSRPILGESTPPSATMLALQNMQLPGETESSPPNNPNQTSSPEPPKSHNFDSLASQIHSLTDIASNLQREMAQLSRRSKDNATDLVSLKAATNSRDEDIRKSLRDLSSSLSSRFLDHDGATRWDASSFLSSGDSINHRDPDSSPSSKKSFSMPRATSPSPFAAAMERELCGSPAPISDGSASIALLEKVLREMATKDGQEKLLELVEEAKSRSAAGTSNQNGDSAIKKMLEEILDLVKEDFGSKALVPSKTGPNDRGVSPNESANATNTRSRSLDLENANIIPGMSATRSNPVTEEILSILKRVKSSVMEGGGMTNEVKALVRELRGEVLGMGRNIAQRFEEVEAALSVPDDKPIPPGKEDISAIVHGALRDLREQMASIVAENRHHSSALSEFRATMSSAEIYSLVKKAFDEFDPPQPQLPEPREPGLQRDEILETVREAWETYKPEIELQNFGLEREEILECLAEGLKEYRPQHEQAVTYDQVLAAVQAGMQNFEQPQSITKDEITQTIRECLESHQSNVARSAHHEHLESIRDEILQAVTQGVTSQSTLTRDTLDSGLGRDEILSAVSDGVEAHFMAAKGMEQSGITKEDVTSAINDAFAAQNSAISTNTQPPVSREEILSAIAEGLDSQSMMGREIELNRDDLMDAISSGLHEAASSANLNVGEQVLERLHDLLEGMKEEFKQYSTANGKDTEQVLDAVRDGLDVVRKEIESYAVTASDASGKHEIMDTVKEGFRLLQADMEKTITENALSNAPRGNPDTPELLDAMEREFEHLRQTLSSVLIRDNASSEKDEILDAIHDIAESQKGATNISDLKAIKEELEHLRQTMGTSLVRSEPSSDKDDIIAALRESMDTLRDEGGHQKGNDESTIFATAELLDAFKEGVGTIRNDLEKLSDKPAEFDSTPILESIKDGISGLKADIEMLRQSPKDSDGPGATRGGELMLADESNNENDADSLKTLIGELHTKIESLESSSRAAEPSHEALKREHLDEILFGLHEIQGSIAGESTRSAPVDDTTVKKEHTDAIESLLRSTKSQLDELVFPPADELARAEHLAALEGVVKETKDAIFDLSTRFEAEGPTKSEIGTLETLLKDMWIALDELKGKGSPSEEESEKLVKSDLQTVEAMIFEVKTQVDELKLPDVETLPTKNDIQELSALVTDFREKVEAENEMTGQAFEARKVEHGGLAEKIEEAKAIVGDVGDELKSKLDGSNEGLIELKQLLEGLTASAESFTTVENVKELTELINREFERSRGELDASKLEKEEHNAAAMVKHDETRAAIVVELGAKIDEKLNEVMKKYDDAQTTMSSKFSETEERDNSHLEAITNTKAIAEDIKLVIGSMGTSVNETCERISVDTKTFFEKVSESYNKMEEMHNEVKSHQEHARTDLERTAATTNRMESKLHEFHPQILETVKEILSIVGQHYDHSQSSAREFQAGLSALPSSIPSLLPALPSPEQDKYDDSHVREKLDDLLGHAKNNQIQEGLNTLLERVTNDQVHDKLDQLLSHSTSTNSQVYEKLDELLNHATGTNGPVHEKLDTLLDRAGNTDQSVTQMMKLDEMHKDIMETSRRMNEMMAAQTSRIAEDNERRRQEAEEAAVMIERRNAQRAQVESEIAALNEEKDALLNMIQNLKTEKEDIIKQNTKLSKELSGLEMALDLRHEEMQVMEERADSLEKRILEGVLDHARTALLSRPNGQQAMNLKRTRTSGARKVSNASTASTVKDSRSILGSGVGMALKRRAAAGPQPNSTTPSNMGSERRILSLSHVTSNRGAGPRQVSANSGLTGLKRSHSVKTNFSQRKASWGGRSSVANKENEAFPEEEELPSGDESDAATERRTSYTGSYADSMVYGTASAVSADRKTSLGSFTNSQFTDSHSAVEESVVHHDQEEDDGQSRDEEYASASEDDAQTTKADDEPTEHQEESAADDANNKELVIYGQHSDSGLGTEITSGA</sequence>
<keyword evidence="1" id="KW-0175">Coiled coil</keyword>
<organism evidence="3 4">
    <name type="scientific">Aspergillus sclerotialis</name>
    <dbReference type="NCBI Taxonomy" id="2070753"/>
    <lineage>
        <taxon>Eukaryota</taxon>
        <taxon>Fungi</taxon>
        <taxon>Dikarya</taxon>
        <taxon>Ascomycota</taxon>
        <taxon>Pezizomycotina</taxon>
        <taxon>Eurotiomycetes</taxon>
        <taxon>Eurotiomycetidae</taxon>
        <taxon>Eurotiales</taxon>
        <taxon>Aspergillaceae</taxon>
        <taxon>Aspergillus</taxon>
        <taxon>Aspergillus subgen. Polypaecilum</taxon>
    </lineage>
</organism>
<dbReference type="Proteomes" id="UP000266188">
    <property type="component" value="Unassembled WGS sequence"/>
</dbReference>
<accession>A0A3A2ZNH6</accession>
<comment type="caution">
    <text evidence="3">The sequence shown here is derived from an EMBL/GenBank/DDBJ whole genome shotgun (WGS) entry which is preliminary data.</text>
</comment>
<dbReference type="GO" id="GO:0032982">
    <property type="term" value="C:myosin filament"/>
    <property type="evidence" value="ECO:0007669"/>
    <property type="project" value="TreeGrafter"/>
</dbReference>
<dbReference type="GO" id="GO:0051015">
    <property type="term" value="F:actin filament binding"/>
    <property type="evidence" value="ECO:0007669"/>
    <property type="project" value="TreeGrafter"/>
</dbReference>
<feature type="compositionally biased region" description="Low complexity" evidence="2">
    <location>
        <begin position="202"/>
        <end position="216"/>
    </location>
</feature>
<dbReference type="EMBL" id="MVGC01000076">
    <property type="protein sequence ID" value="RJE24576.1"/>
    <property type="molecule type" value="Genomic_DNA"/>
</dbReference>
<feature type="compositionally biased region" description="Basic and acidic residues" evidence="2">
    <location>
        <begin position="10"/>
        <end position="23"/>
    </location>
</feature>
<feature type="compositionally biased region" description="Polar residues" evidence="2">
    <location>
        <begin position="47"/>
        <end position="62"/>
    </location>
</feature>
<dbReference type="STRING" id="2070753.A0A3A2ZNH6"/>
<reference evidence="4" key="1">
    <citation type="submission" date="2017-02" db="EMBL/GenBank/DDBJ databases">
        <authorList>
            <person name="Tafer H."/>
            <person name="Lopandic K."/>
        </authorList>
    </citation>
    <scope>NUCLEOTIDE SEQUENCE [LARGE SCALE GENOMIC DNA]</scope>
    <source>
        <strain evidence="4">CBS 366.77</strain>
    </source>
</reference>
<dbReference type="PANTHER" id="PTHR45615:SF40">
    <property type="entry name" value="MYOSIN HEAVY CHAIN, NON-MUSCLE"/>
    <property type="match status" value="1"/>
</dbReference>
<feature type="compositionally biased region" description="Polar residues" evidence="2">
    <location>
        <begin position="185"/>
        <end position="198"/>
    </location>
</feature>
<feature type="compositionally biased region" description="Acidic residues" evidence="2">
    <location>
        <begin position="1998"/>
        <end position="2013"/>
    </location>
</feature>
<feature type="region of interest" description="Disordered" evidence="2">
    <location>
        <begin position="302"/>
        <end position="333"/>
    </location>
</feature>
<evidence type="ECO:0000313" key="4">
    <source>
        <dbReference type="Proteomes" id="UP000266188"/>
    </source>
</evidence>
<feature type="compositionally biased region" description="Basic and acidic residues" evidence="2">
    <location>
        <begin position="122"/>
        <end position="131"/>
    </location>
</feature>
<name>A0A3A2ZNH6_9EURO</name>
<evidence type="ECO:0008006" key="5">
    <source>
        <dbReference type="Google" id="ProtNLM"/>
    </source>
</evidence>
<keyword evidence="4" id="KW-1185">Reference proteome</keyword>
<feature type="compositionally biased region" description="Basic and acidic residues" evidence="2">
    <location>
        <begin position="2093"/>
        <end position="2104"/>
    </location>
</feature>
<feature type="region of interest" description="Disordered" evidence="2">
    <location>
        <begin position="1"/>
        <end position="226"/>
    </location>
</feature>
<dbReference type="OrthoDB" id="5423371at2759"/>
<evidence type="ECO:0000256" key="1">
    <source>
        <dbReference type="SAM" id="Coils"/>
    </source>
</evidence>
<evidence type="ECO:0000313" key="3">
    <source>
        <dbReference type="EMBL" id="RJE24576.1"/>
    </source>
</evidence>
<feature type="compositionally biased region" description="Basic and acidic residues" evidence="2">
    <location>
        <begin position="2058"/>
        <end position="2080"/>
    </location>
</feature>
<feature type="region of interest" description="Disordered" evidence="2">
    <location>
        <begin position="1881"/>
        <end position="1908"/>
    </location>
</feature>
<feature type="compositionally biased region" description="Polar residues" evidence="2">
    <location>
        <begin position="2121"/>
        <end position="2134"/>
    </location>
</feature>
<feature type="region of interest" description="Disordered" evidence="2">
    <location>
        <begin position="420"/>
        <end position="447"/>
    </location>
</feature>
<feature type="compositionally biased region" description="Basic and acidic residues" evidence="2">
    <location>
        <begin position="155"/>
        <end position="166"/>
    </location>
</feature>
<feature type="compositionally biased region" description="Polar residues" evidence="2">
    <location>
        <begin position="435"/>
        <end position="446"/>
    </location>
</feature>
<dbReference type="PANTHER" id="PTHR45615">
    <property type="entry name" value="MYOSIN HEAVY CHAIN, NON-MUSCLE"/>
    <property type="match status" value="1"/>
</dbReference>
<proteinExistence type="predicted"/>
<dbReference type="GO" id="GO:0005737">
    <property type="term" value="C:cytoplasm"/>
    <property type="evidence" value="ECO:0007669"/>
    <property type="project" value="TreeGrafter"/>
</dbReference>
<feature type="region of interest" description="Disordered" evidence="2">
    <location>
        <begin position="1948"/>
        <end position="2020"/>
    </location>
</feature>
<feature type="region of interest" description="Disordered" evidence="2">
    <location>
        <begin position="1105"/>
        <end position="1132"/>
    </location>
</feature>
<feature type="compositionally biased region" description="Polar residues" evidence="2">
    <location>
        <begin position="2048"/>
        <end position="2057"/>
    </location>
</feature>
<dbReference type="GO" id="GO:0016460">
    <property type="term" value="C:myosin II complex"/>
    <property type="evidence" value="ECO:0007669"/>
    <property type="project" value="TreeGrafter"/>
</dbReference>
<dbReference type="GO" id="GO:0000146">
    <property type="term" value="F:microfilament motor activity"/>
    <property type="evidence" value="ECO:0007669"/>
    <property type="project" value="TreeGrafter"/>
</dbReference>
<protein>
    <recommendedName>
        <fullName evidence="5">Chromosome segregation ATPase family protein</fullName>
    </recommendedName>
</protein>
<gene>
    <name evidence="3" type="ORF">PHISCL_03107</name>
</gene>